<name>A0ACC5WFM0_PANGG</name>
<sequence>MQKGRSSRADGRKQAVMAGALQDHIIRSVTHLQRPNLPSPSTRLTHTHTQTHTQTRREDEQEFVLDSPQPPLTLAQKLGLVAAPSSRRLTVDQWTEVKSRSLLNGDSTQPCIICTEEFRLQPQVLLSCSHVFHKAWWRGCVARKWYRGVRKVVPPNDPQLRRRFFEEKFQEMNESLVQSCSSDVDSFLHEIDRSVAQSQDVFHLFDRLQSSARGVEEEVWMKAQEKAVQRDTRDCPICLTPLRSAHSSAPVVLLSCSHLFHQSCLRASEDFHQEGGATCPLCRCHYVSVPVYDFTRYHTT</sequence>
<organism evidence="1 2">
    <name type="scientific">Pangasianodon gigas</name>
    <name type="common">Mekong giant catfish</name>
    <name type="synonym">Pangasius gigas</name>
    <dbReference type="NCBI Taxonomy" id="30993"/>
    <lineage>
        <taxon>Eukaryota</taxon>
        <taxon>Metazoa</taxon>
        <taxon>Chordata</taxon>
        <taxon>Craniata</taxon>
        <taxon>Vertebrata</taxon>
        <taxon>Euteleostomi</taxon>
        <taxon>Actinopterygii</taxon>
        <taxon>Neopterygii</taxon>
        <taxon>Teleostei</taxon>
        <taxon>Ostariophysi</taxon>
        <taxon>Siluriformes</taxon>
        <taxon>Pangasiidae</taxon>
        <taxon>Pangasianodon</taxon>
    </lineage>
</organism>
<evidence type="ECO:0000313" key="1">
    <source>
        <dbReference type="EMBL" id="MCI4377848.1"/>
    </source>
</evidence>
<dbReference type="EMBL" id="CM040457">
    <property type="protein sequence ID" value="MCI4377848.1"/>
    <property type="molecule type" value="Genomic_DNA"/>
</dbReference>
<gene>
    <name evidence="1" type="ORF">PGIGA_G00208100</name>
</gene>
<keyword evidence="2" id="KW-1185">Reference proteome</keyword>
<evidence type="ECO:0000313" key="2">
    <source>
        <dbReference type="Proteomes" id="UP000829447"/>
    </source>
</evidence>
<reference evidence="1 2" key="1">
    <citation type="journal article" date="2022" name="bioRxiv">
        <title>An ancient truncated duplication of the anti-Mullerian hormone receptor type 2 gene is a potential conserved master sex determinant in the Pangasiidae catfish family.</title>
        <authorList>
            <person name="Wen M."/>
            <person name="Pan Q."/>
            <person name="Jouanno E."/>
            <person name="Montfort J."/>
            <person name="Zahm M."/>
            <person name="Cabau C."/>
            <person name="Klopp C."/>
            <person name="Iampietro C."/>
            <person name="Roques C."/>
            <person name="Bouchez O."/>
            <person name="Castinel A."/>
            <person name="Donnadieu C."/>
            <person name="Parrinello H."/>
            <person name="Poncet C."/>
            <person name="Belmonte E."/>
            <person name="Gautier V."/>
            <person name="Avarre J.-C."/>
            <person name="Dugue R."/>
            <person name="Gustiano R."/>
            <person name="Ha T.T.T."/>
            <person name="Campet M."/>
            <person name="Sriphairoj K."/>
            <person name="Ribolli J."/>
            <person name="de Almeida F.L."/>
            <person name="Desvignes T."/>
            <person name="Postlethwait J.H."/>
            <person name="Bucao C.F."/>
            <person name="Robinson-Rechavi M."/>
            <person name="Bobe J."/>
            <person name="Herpin A."/>
            <person name="Guiguen Y."/>
        </authorList>
    </citation>
    <scope>NUCLEOTIDE SEQUENCE [LARGE SCALE GENOMIC DNA]</scope>
    <source>
        <strain evidence="1">YG-Dec2019</strain>
    </source>
</reference>
<accession>A0ACC5WFM0</accession>
<dbReference type="Proteomes" id="UP000829447">
    <property type="component" value="Linkage Group LG4"/>
</dbReference>
<comment type="caution">
    <text evidence="1">The sequence shown here is derived from an EMBL/GenBank/DDBJ whole genome shotgun (WGS) entry which is preliminary data.</text>
</comment>
<proteinExistence type="predicted"/>
<protein>
    <submittedName>
        <fullName evidence="1">Uncharacterized protein</fullName>
    </submittedName>
</protein>